<accession>A0A2P4XJP4</accession>
<protein>
    <submittedName>
        <fullName evidence="1">Uncharacterized protein</fullName>
    </submittedName>
</protein>
<name>A0A2P4XJP4_9STRA</name>
<proteinExistence type="predicted"/>
<evidence type="ECO:0000313" key="2">
    <source>
        <dbReference type="Proteomes" id="UP000237271"/>
    </source>
</evidence>
<comment type="caution">
    <text evidence="1">The sequence shown here is derived from an EMBL/GenBank/DDBJ whole genome shotgun (WGS) entry which is preliminary data.</text>
</comment>
<reference evidence="1 2" key="1">
    <citation type="journal article" date="2017" name="Genome Biol. Evol.">
        <title>Phytophthora megakarya and P. palmivora, closely related causal agents of cacao black pod rot, underwent increases in genome sizes and gene numbers by different mechanisms.</title>
        <authorList>
            <person name="Ali S.S."/>
            <person name="Shao J."/>
            <person name="Lary D.J."/>
            <person name="Kronmiller B."/>
            <person name="Shen D."/>
            <person name="Strem M.D."/>
            <person name="Amoako-Attah I."/>
            <person name="Akrofi A.Y."/>
            <person name="Begoude B.A."/>
            <person name="Ten Hoopen G.M."/>
            <person name="Coulibaly K."/>
            <person name="Kebe B.I."/>
            <person name="Melnick R.L."/>
            <person name="Guiltinan M.J."/>
            <person name="Tyler B.M."/>
            <person name="Meinhardt L.W."/>
            <person name="Bailey B.A."/>
        </authorList>
    </citation>
    <scope>NUCLEOTIDE SEQUENCE [LARGE SCALE GENOMIC DNA]</scope>
    <source>
        <strain evidence="2">sbr112.9</strain>
    </source>
</reference>
<dbReference type="OrthoDB" id="115326at2759"/>
<keyword evidence="2" id="KW-1185">Reference proteome</keyword>
<dbReference type="EMBL" id="NCKW01009915">
    <property type="protein sequence ID" value="POM65783.1"/>
    <property type="molecule type" value="Genomic_DNA"/>
</dbReference>
<organism evidence="1 2">
    <name type="scientific">Phytophthora palmivora</name>
    <dbReference type="NCBI Taxonomy" id="4796"/>
    <lineage>
        <taxon>Eukaryota</taxon>
        <taxon>Sar</taxon>
        <taxon>Stramenopiles</taxon>
        <taxon>Oomycota</taxon>
        <taxon>Peronosporomycetes</taxon>
        <taxon>Peronosporales</taxon>
        <taxon>Peronosporaceae</taxon>
        <taxon>Phytophthora</taxon>
    </lineage>
</organism>
<dbReference type="AlphaFoldDB" id="A0A2P4XJP4"/>
<evidence type="ECO:0000313" key="1">
    <source>
        <dbReference type="EMBL" id="POM65783.1"/>
    </source>
</evidence>
<gene>
    <name evidence="1" type="ORF">PHPALM_18453</name>
</gene>
<dbReference type="Proteomes" id="UP000237271">
    <property type="component" value="Unassembled WGS sequence"/>
</dbReference>
<sequence>MVPSTGVVGCLHNMQDQAVITVSPDVLLLEILAYRVDSTRLSVPSALVMRRHPLLLAHGRDRPRSCGRRCHSCADVPFVPSRQGIIYQRIFDCDAWNTSTTNKGCNFIFNTSKELHMVSKIFSGHNTKTNLALQDLNSFDLRTRSTISSFQCHLFNVNKTVLDVLTSSVVRHYSLLKLLSAEAPVDKRIEACTTEAGSSLFELFAWSSHLTNLKAPFDGNKIECAPDIRAGIATKHRTNGYRSPSCCH</sequence>